<accession>A0A2D0NHG1</accession>
<dbReference type="AlphaFoldDB" id="A0A2D0NHG1"/>
<dbReference type="Proteomes" id="UP000223913">
    <property type="component" value="Unassembled WGS sequence"/>
</dbReference>
<name>A0A2D0NHG1_FLAN2</name>
<sequence length="74" mass="8323">MISLFVDKDSDEPTQKLYQLLNKMDLPEGVNITINNLEGAESGILREEGRVVDISLANCYALEDVVRELILLMI</sequence>
<keyword evidence="2" id="KW-1185">Reference proteome</keyword>
<evidence type="ECO:0000313" key="1">
    <source>
        <dbReference type="EMBL" id="PHN07826.1"/>
    </source>
</evidence>
<dbReference type="OrthoDB" id="9887488at2"/>
<evidence type="ECO:0000313" key="2">
    <source>
        <dbReference type="Proteomes" id="UP000223913"/>
    </source>
</evidence>
<dbReference type="EMBL" id="PDUD01000005">
    <property type="protein sequence ID" value="PHN07826.1"/>
    <property type="molecule type" value="Genomic_DNA"/>
</dbReference>
<comment type="caution">
    <text evidence="1">The sequence shown here is derived from an EMBL/GenBank/DDBJ whole genome shotgun (WGS) entry which is preliminary data.</text>
</comment>
<dbReference type="RefSeq" id="WP_099148858.1">
    <property type="nucleotide sequence ID" value="NZ_PDUD01000005.1"/>
</dbReference>
<organism evidence="1 2">
    <name type="scientific">Flavilitoribacter nigricans (strain ATCC 23147 / DSM 23189 / NBRC 102662 / NCIMB 1420 / SS-2)</name>
    <name type="common">Lewinella nigricans</name>
    <dbReference type="NCBI Taxonomy" id="1122177"/>
    <lineage>
        <taxon>Bacteria</taxon>
        <taxon>Pseudomonadati</taxon>
        <taxon>Bacteroidota</taxon>
        <taxon>Saprospiria</taxon>
        <taxon>Saprospirales</taxon>
        <taxon>Lewinellaceae</taxon>
        <taxon>Flavilitoribacter</taxon>
    </lineage>
</organism>
<protein>
    <submittedName>
        <fullName evidence="1">Uncharacterized protein</fullName>
    </submittedName>
</protein>
<proteinExistence type="predicted"/>
<reference evidence="1 2" key="1">
    <citation type="submission" date="2017-10" db="EMBL/GenBank/DDBJ databases">
        <title>The draft genome sequence of Lewinella nigricans NBRC 102662.</title>
        <authorList>
            <person name="Wang K."/>
        </authorList>
    </citation>
    <scope>NUCLEOTIDE SEQUENCE [LARGE SCALE GENOMIC DNA]</scope>
    <source>
        <strain evidence="1 2">NBRC 102662</strain>
    </source>
</reference>
<gene>
    <name evidence="1" type="ORF">CRP01_04705</name>
</gene>